<dbReference type="Pfam" id="PF03458">
    <property type="entry name" value="Gly_transporter"/>
    <property type="match status" value="2"/>
</dbReference>
<keyword evidence="6 7" id="KW-0472">Membrane</keyword>
<protein>
    <submittedName>
        <fullName evidence="9">Trimeric intracellular cation channel family protein</fullName>
    </submittedName>
</protein>
<comment type="similarity">
    <text evidence="2">Belongs to the UPF0126 family.</text>
</comment>
<evidence type="ECO:0000256" key="7">
    <source>
        <dbReference type="SAM" id="Phobius"/>
    </source>
</evidence>
<feature type="transmembrane region" description="Helical" evidence="7">
    <location>
        <begin position="174"/>
        <end position="196"/>
    </location>
</feature>
<dbReference type="InterPro" id="IPR005115">
    <property type="entry name" value="Gly_transporter"/>
</dbReference>
<name>A0A5R9GA11_9BACL</name>
<keyword evidence="3" id="KW-1003">Cell membrane</keyword>
<evidence type="ECO:0000256" key="1">
    <source>
        <dbReference type="ARBA" id="ARBA00004651"/>
    </source>
</evidence>
<comment type="subcellular location">
    <subcellularLocation>
        <location evidence="1">Cell membrane</location>
        <topology evidence="1">Multi-pass membrane protein</topology>
    </subcellularLocation>
</comment>
<evidence type="ECO:0000313" key="9">
    <source>
        <dbReference type="EMBL" id="TLS48265.1"/>
    </source>
</evidence>
<keyword evidence="4 7" id="KW-0812">Transmembrane</keyword>
<dbReference type="GO" id="GO:0005886">
    <property type="term" value="C:plasma membrane"/>
    <property type="evidence" value="ECO:0007669"/>
    <property type="project" value="UniProtKB-SubCell"/>
</dbReference>
<feature type="domain" description="Glycine transporter" evidence="8">
    <location>
        <begin position="7"/>
        <end position="80"/>
    </location>
</feature>
<evidence type="ECO:0000256" key="5">
    <source>
        <dbReference type="ARBA" id="ARBA00022989"/>
    </source>
</evidence>
<evidence type="ECO:0000313" key="10">
    <source>
        <dbReference type="Proteomes" id="UP000309676"/>
    </source>
</evidence>
<evidence type="ECO:0000256" key="2">
    <source>
        <dbReference type="ARBA" id="ARBA00008193"/>
    </source>
</evidence>
<feature type="transmembrane region" description="Helical" evidence="7">
    <location>
        <begin position="150"/>
        <end position="168"/>
    </location>
</feature>
<comment type="caution">
    <text evidence="9">The sequence shown here is derived from an EMBL/GenBank/DDBJ whole genome shotgun (WGS) entry which is preliminary data.</text>
</comment>
<dbReference type="OrthoDB" id="9791874at2"/>
<dbReference type="RefSeq" id="WP_138198302.1">
    <property type="nucleotide sequence ID" value="NZ_VCIW01000042.1"/>
</dbReference>
<keyword evidence="5 7" id="KW-1133">Transmembrane helix</keyword>
<feature type="transmembrane region" description="Helical" evidence="7">
    <location>
        <begin position="31"/>
        <end position="51"/>
    </location>
</feature>
<proteinExistence type="inferred from homology"/>
<reference evidence="9 10" key="1">
    <citation type="submission" date="2019-05" db="EMBL/GenBank/DDBJ databases">
        <authorList>
            <person name="Narsing Rao M.P."/>
            <person name="Li W.J."/>
        </authorList>
    </citation>
    <scope>NUCLEOTIDE SEQUENCE [LARGE SCALE GENOMIC DNA]</scope>
    <source>
        <strain evidence="9 10">SYSU_K30003</strain>
    </source>
</reference>
<feature type="transmembrane region" description="Helical" evidence="7">
    <location>
        <begin position="63"/>
        <end position="80"/>
    </location>
</feature>
<evidence type="ECO:0000256" key="4">
    <source>
        <dbReference type="ARBA" id="ARBA00022692"/>
    </source>
</evidence>
<dbReference type="PANTHER" id="PTHR30506:SF3">
    <property type="entry name" value="UPF0126 INNER MEMBRANE PROTEIN YADS-RELATED"/>
    <property type="match status" value="1"/>
</dbReference>
<dbReference type="EMBL" id="VCIW01000042">
    <property type="protein sequence ID" value="TLS48265.1"/>
    <property type="molecule type" value="Genomic_DNA"/>
</dbReference>
<evidence type="ECO:0000256" key="3">
    <source>
        <dbReference type="ARBA" id="ARBA00022475"/>
    </source>
</evidence>
<feature type="transmembrane region" description="Helical" evidence="7">
    <location>
        <begin position="89"/>
        <end position="111"/>
    </location>
</feature>
<feature type="domain" description="Glycine transporter" evidence="8">
    <location>
        <begin position="92"/>
        <end position="165"/>
    </location>
</feature>
<feature type="transmembrane region" description="Helical" evidence="7">
    <location>
        <begin position="6"/>
        <end position="24"/>
    </location>
</feature>
<accession>A0A5R9GA11</accession>
<organism evidence="9 10">
    <name type="scientific">Paenibacillus antri</name>
    <dbReference type="NCBI Taxonomy" id="2582848"/>
    <lineage>
        <taxon>Bacteria</taxon>
        <taxon>Bacillati</taxon>
        <taxon>Bacillota</taxon>
        <taxon>Bacilli</taxon>
        <taxon>Bacillales</taxon>
        <taxon>Paenibacillaceae</taxon>
        <taxon>Paenibacillus</taxon>
    </lineage>
</organism>
<evidence type="ECO:0000256" key="6">
    <source>
        <dbReference type="ARBA" id="ARBA00023136"/>
    </source>
</evidence>
<dbReference type="Proteomes" id="UP000309676">
    <property type="component" value="Unassembled WGS sequence"/>
</dbReference>
<gene>
    <name evidence="9" type="ORF">FE782_31465</name>
</gene>
<evidence type="ECO:0000259" key="8">
    <source>
        <dbReference type="Pfam" id="PF03458"/>
    </source>
</evidence>
<dbReference type="AlphaFoldDB" id="A0A5R9GA11"/>
<dbReference type="PANTHER" id="PTHR30506">
    <property type="entry name" value="INNER MEMBRANE PROTEIN"/>
    <property type="match status" value="1"/>
</dbReference>
<keyword evidence="10" id="KW-1185">Reference proteome</keyword>
<feature type="transmembrane region" description="Helical" evidence="7">
    <location>
        <begin position="117"/>
        <end position="138"/>
    </location>
</feature>
<sequence>MFLIEMFLYLGVFAAGVSGALIGIKKELDLFGVLFLGGATALGGGLVRDVMLGNLPPVGFLDPVYFLVSTGAGLLTWLFYHRINRLQKFILVSDAIGLGVFTAVGASSAIRHGFDEPFIVISMGLITGIGGGVLRDVFVKEIPFVFRKEVYAIASIVGAAGYYFTAPLMPRPAAMYLCLAVTFAIRIASIVFKIDFPVYKENKPSKP</sequence>